<dbReference type="GO" id="GO:0008381">
    <property type="term" value="F:mechanosensitive monoatomic ion channel activity"/>
    <property type="evidence" value="ECO:0007669"/>
    <property type="project" value="TreeGrafter"/>
</dbReference>
<feature type="compositionally biased region" description="Acidic residues" evidence="3">
    <location>
        <begin position="1"/>
        <end position="10"/>
    </location>
</feature>
<accession>A0AAD3D8V6</accession>
<proteinExistence type="inferred from homology"/>
<reference evidence="6 7" key="1">
    <citation type="journal article" date="2021" name="Sci. Rep.">
        <title>The genome of the diatom Chaetoceros tenuissimus carries an ancient integrated fragment of an extant virus.</title>
        <authorList>
            <person name="Hongo Y."/>
            <person name="Kimura K."/>
            <person name="Takaki Y."/>
            <person name="Yoshida Y."/>
            <person name="Baba S."/>
            <person name="Kobayashi G."/>
            <person name="Nagasaki K."/>
            <person name="Hano T."/>
            <person name="Tomaru Y."/>
        </authorList>
    </citation>
    <scope>NUCLEOTIDE SEQUENCE [LARGE SCALE GENOMIC DNA]</scope>
    <source>
        <strain evidence="6 7">NIES-3715</strain>
    </source>
</reference>
<dbReference type="PANTHER" id="PTHR31618:SF1">
    <property type="entry name" value="EF-HAND DOMAIN-CONTAINING PROTEIN"/>
    <property type="match status" value="1"/>
</dbReference>
<evidence type="ECO:0000256" key="4">
    <source>
        <dbReference type="SAM" id="Phobius"/>
    </source>
</evidence>
<comment type="caution">
    <text evidence="6">The sequence shown here is derived from an EMBL/GenBank/DDBJ whole genome shotgun (WGS) entry which is preliminary data.</text>
</comment>
<keyword evidence="4" id="KW-0472">Membrane</keyword>
<feature type="transmembrane region" description="Helical" evidence="4">
    <location>
        <begin position="132"/>
        <end position="158"/>
    </location>
</feature>
<protein>
    <recommendedName>
        <fullName evidence="5">Mechanosensitive ion channel MscS domain-containing protein</fullName>
    </recommendedName>
</protein>
<dbReference type="InterPro" id="IPR006685">
    <property type="entry name" value="MscS_channel_2nd"/>
</dbReference>
<dbReference type="AlphaFoldDB" id="A0AAD3D8V6"/>
<evidence type="ECO:0000256" key="3">
    <source>
        <dbReference type="SAM" id="MobiDB-lite"/>
    </source>
</evidence>
<gene>
    <name evidence="6" type="ORF">CTEN210_14630</name>
</gene>
<dbReference type="PANTHER" id="PTHR31618">
    <property type="entry name" value="MECHANOSENSITIVE ION CHANNEL PROTEIN 5"/>
    <property type="match status" value="1"/>
</dbReference>
<dbReference type="GO" id="GO:0005886">
    <property type="term" value="C:plasma membrane"/>
    <property type="evidence" value="ECO:0007669"/>
    <property type="project" value="TreeGrafter"/>
</dbReference>
<name>A0AAD3D8V6_9STRA</name>
<dbReference type="Pfam" id="PF00924">
    <property type="entry name" value="MS_channel_2nd"/>
    <property type="match status" value="1"/>
</dbReference>
<dbReference type="InterPro" id="IPR023408">
    <property type="entry name" value="MscS_beta-dom_sf"/>
</dbReference>
<feature type="transmembrane region" description="Helical" evidence="4">
    <location>
        <begin position="572"/>
        <end position="592"/>
    </location>
</feature>
<feature type="transmembrane region" description="Helical" evidence="4">
    <location>
        <begin position="193"/>
        <end position="220"/>
    </location>
</feature>
<evidence type="ECO:0000256" key="1">
    <source>
        <dbReference type="ARBA" id="ARBA00004141"/>
    </source>
</evidence>
<dbReference type="GO" id="GO:0006820">
    <property type="term" value="P:monoatomic anion transport"/>
    <property type="evidence" value="ECO:0007669"/>
    <property type="project" value="TreeGrafter"/>
</dbReference>
<organism evidence="6 7">
    <name type="scientific">Chaetoceros tenuissimus</name>
    <dbReference type="NCBI Taxonomy" id="426638"/>
    <lineage>
        <taxon>Eukaryota</taxon>
        <taxon>Sar</taxon>
        <taxon>Stramenopiles</taxon>
        <taxon>Ochrophyta</taxon>
        <taxon>Bacillariophyta</taxon>
        <taxon>Coscinodiscophyceae</taxon>
        <taxon>Chaetocerotophycidae</taxon>
        <taxon>Chaetocerotales</taxon>
        <taxon>Chaetocerotaceae</taxon>
        <taxon>Chaetoceros</taxon>
    </lineage>
</organism>
<comment type="similarity">
    <text evidence="2">Belongs to the MscS (TC 1.A.23) family.</text>
</comment>
<feature type="region of interest" description="Disordered" evidence="3">
    <location>
        <begin position="1"/>
        <end position="30"/>
    </location>
</feature>
<comment type="subcellular location">
    <subcellularLocation>
        <location evidence="1">Membrane</location>
        <topology evidence="1">Multi-pass membrane protein</topology>
    </subcellularLocation>
</comment>
<dbReference type="InterPro" id="IPR016688">
    <property type="entry name" value="MscS-like_plants/fungi"/>
</dbReference>
<evidence type="ECO:0000313" key="7">
    <source>
        <dbReference type="Proteomes" id="UP001054902"/>
    </source>
</evidence>
<sequence>MNDLGNEVEDLSNKERPFSRKAGRESMMRRASAVRDVPKSFYAFNDSQSAMQQKESSKYHLKDIANRIILIQNLSKRRISINKTNEIPYFESKLNNIDENGSPDLLHHSKPKKGCFCKRFLKCLHCLKGRKLALVVTIKVCFYFLLPMLLLSATLFYLAGNPIAFLEASYSWWVLFFIRQCVTFMLSQIGQYILVDVIVLGTNLASLLFGKVVILIALQIKGWPTTSFLWALANKFLLSGDSQLAKHWLYFQNLFAIFTEANPSGSVTSNEWYISFLTVAIVCSLLTKVKRVIVAVFLGRKKYATYGKRMEQIMMKILLISEVSLLAEEIEEAAAGSAGSSSKKFAGYTSGSGLLFSSIKSRYEEKDNGKSGASLDKTHSRDGTYRSYASHGLGNGDSFKKGSKLKWKGSFDKKKPSSTTIESDLKAEIEQLLEWEEPLVKKKTYFSDHSIKTILQFTEALMWMDTEYPLSEPFGLADTQKSCLESSERLFNRLLMKSPESKCLKFDTVLLVAVDEDGLLDKAKAKALRKLFRPNKYGELTKLDFISSCHEIYKRIKTFRAKVENSSQLDDSFAQLFDIIFYFSLSLVALAIFGVDPFSVFISMTGILVPLAFLFNDAGSEYFQGILLILARQPYDIGDSITITEISDTAEKRLESYGNQFWFVQGITLFTTTLRSALTNEVCTISNGALASKKIINAARSPKAQVFIYIKLSLEVPFEKIQLLGSILNEFVSDRPREWIALSSFRGMTFECEQGYVEYELVAQHVESWQMFGQVLQSRADLSSFFLEVLKQMDLNYMTPSVPVNLTLERKKNDDVEEVAEAILSAKKD</sequence>
<dbReference type="EMBL" id="BLLK01000061">
    <property type="protein sequence ID" value="GFH58154.1"/>
    <property type="molecule type" value="Genomic_DNA"/>
</dbReference>
<feature type="compositionally biased region" description="Basic and acidic residues" evidence="3">
    <location>
        <begin position="11"/>
        <end position="28"/>
    </location>
</feature>
<evidence type="ECO:0000259" key="5">
    <source>
        <dbReference type="Pfam" id="PF00924"/>
    </source>
</evidence>
<keyword evidence="7" id="KW-1185">Reference proteome</keyword>
<evidence type="ECO:0000313" key="6">
    <source>
        <dbReference type="EMBL" id="GFH58154.1"/>
    </source>
</evidence>
<dbReference type="Gene3D" id="2.30.30.60">
    <property type="match status" value="1"/>
</dbReference>
<evidence type="ECO:0000256" key="2">
    <source>
        <dbReference type="ARBA" id="ARBA00008017"/>
    </source>
</evidence>
<feature type="domain" description="Mechanosensitive ion channel MscS" evidence="5">
    <location>
        <begin position="623"/>
        <end position="699"/>
    </location>
</feature>
<dbReference type="Proteomes" id="UP001054902">
    <property type="component" value="Unassembled WGS sequence"/>
</dbReference>
<keyword evidence="4" id="KW-1133">Transmembrane helix</keyword>
<keyword evidence="4" id="KW-0812">Transmembrane</keyword>
<feature type="transmembrane region" description="Helical" evidence="4">
    <location>
        <begin position="272"/>
        <end position="299"/>
    </location>
</feature>